<keyword evidence="3 6" id="KW-1133">Transmembrane helix</keyword>
<feature type="transmembrane region" description="Helical" evidence="6">
    <location>
        <begin position="343"/>
        <end position="367"/>
    </location>
</feature>
<reference evidence="8 9" key="1">
    <citation type="journal article" date="2016" name="Nat. Commun.">
        <title>Thousands of microbial genomes shed light on interconnected biogeochemical processes in an aquifer system.</title>
        <authorList>
            <person name="Anantharaman K."/>
            <person name="Brown C.T."/>
            <person name="Hug L.A."/>
            <person name="Sharon I."/>
            <person name="Castelle C.J."/>
            <person name="Probst A.J."/>
            <person name="Thomas B.C."/>
            <person name="Singh A."/>
            <person name="Wilkins M.J."/>
            <person name="Karaoz U."/>
            <person name="Brodie E.L."/>
            <person name="Williams K.H."/>
            <person name="Hubbard S.S."/>
            <person name="Banfield J.F."/>
        </authorList>
    </citation>
    <scope>NUCLEOTIDE SEQUENCE [LARGE SCALE GENOMIC DNA]</scope>
</reference>
<evidence type="ECO:0000313" key="9">
    <source>
        <dbReference type="Proteomes" id="UP000178107"/>
    </source>
</evidence>
<dbReference type="Pfam" id="PF13181">
    <property type="entry name" value="TPR_8"/>
    <property type="match status" value="1"/>
</dbReference>
<dbReference type="SUPFAM" id="SSF48452">
    <property type="entry name" value="TPR-like"/>
    <property type="match status" value="1"/>
</dbReference>
<feature type="transmembrane region" description="Helical" evidence="6">
    <location>
        <begin position="217"/>
        <end position="234"/>
    </location>
</feature>
<feature type="transmembrane region" description="Helical" evidence="6">
    <location>
        <begin position="102"/>
        <end position="120"/>
    </location>
</feature>
<evidence type="ECO:0000256" key="5">
    <source>
        <dbReference type="PROSITE-ProRule" id="PRU00339"/>
    </source>
</evidence>
<evidence type="ECO:0000313" key="8">
    <source>
        <dbReference type="EMBL" id="OHA90543.1"/>
    </source>
</evidence>
<name>A0A1G2SZU3_9BACT</name>
<dbReference type="InterPro" id="IPR011990">
    <property type="entry name" value="TPR-like_helical_dom_sf"/>
</dbReference>
<feature type="transmembrane region" description="Helical" evidence="6">
    <location>
        <begin position="168"/>
        <end position="186"/>
    </location>
</feature>
<keyword evidence="5" id="KW-0802">TPR repeat</keyword>
<keyword evidence="4 6" id="KW-0472">Membrane</keyword>
<feature type="transmembrane region" description="Helical" evidence="6">
    <location>
        <begin position="127"/>
        <end position="148"/>
    </location>
</feature>
<feature type="repeat" description="TPR" evidence="5">
    <location>
        <begin position="571"/>
        <end position="604"/>
    </location>
</feature>
<comment type="subcellular location">
    <subcellularLocation>
        <location evidence="1">Membrane</location>
        <topology evidence="1">Multi-pass membrane protein</topology>
    </subcellularLocation>
</comment>
<evidence type="ECO:0000256" key="1">
    <source>
        <dbReference type="ARBA" id="ARBA00004141"/>
    </source>
</evidence>
<evidence type="ECO:0000256" key="6">
    <source>
        <dbReference type="SAM" id="Phobius"/>
    </source>
</evidence>
<comment type="caution">
    <text evidence="8">The sequence shown here is derived from an EMBL/GenBank/DDBJ whole genome shotgun (WGS) entry which is preliminary data.</text>
</comment>
<sequence length="683" mass="77806">MIKDIFKKTIFVGLFLVPFIPFLVFSSFFFPYITTKAFTWRIIVEVVFAAWLILAVWEPEYRPKKSILLYSVFTFLAVIGLADLFGVDRSASFWSNFERMEGYISLLHLGAFFLVISSVFKEEHWKSWWNTSLVASAIMGGYAFMQIIGAMSPSQGGVRVDGTFGNAIYLAVYMLIHIFIALFYMLRGWKNRNLRWTYGILVLFQIFIIYYTATRGAILGLLGGLFIVALINVMNKEDTAVRKASMALIAAIVVLIGGFFLAKNTTFVSQSPVLSRFSTLTLAEIKNQGRYYVWPIALEGFKEKPILGWGQENFGYVFQKHYKPEMYRLEPWFDRAHNIFLDWAVVGGILGLLSYLGLYAAFLYIVWRREDNFTFSEKSVLTGLLAAYFFHNFFVFDHLTSYVLFFSLLAYLQSRVPGQVVSAKIISDSKIKKIALPAVALVLAFSLSYINFKPLLANVYLIEALKSIQLSDSAKASGYFEKAYKTSKLGRLEVMEHMANNISSIFSGNLSSEEKGAFYAFSSNAAKAQAEFYTNSARTQLMAGSFFSDIGLPNEARPYFERARELSPGKQQAYFELGAIRINLGDPVGAQEFFKEAYELSPDYVEARIIYFIGAIYTGDRGLERELAAQIPEKQRIFDDRVVSALFTNKRFSELIALFERRKELDPQNSATYDDYIRQIRSQ</sequence>
<dbReference type="Gene3D" id="1.25.40.10">
    <property type="entry name" value="Tetratricopeptide repeat domain"/>
    <property type="match status" value="1"/>
</dbReference>
<dbReference type="Proteomes" id="UP000178107">
    <property type="component" value="Unassembled WGS sequence"/>
</dbReference>
<feature type="transmembrane region" description="Helical" evidence="6">
    <location>
        <begin position="68"/>
        <end position="87"/>
    </location>
</feature>
<gene>
    <name evidence="8" type="ORF">A2838_01030</name>
</gene>
<protein>
    <recommendedName>
        <fullName evidence="7">O-antigen ligase-related domain-containing protein</fullName>
    </recommendedName>
</protein>
<dbReference type="EMBL" id="MHVH01000004">
    <property type="protein sequence ID" value="OHA90543.1"/>
    <property type="molecule type" value="Genomic_DNA"/>
</dbReference>
<dbReference type="PANTHER" id="PTHR37422">
    <property type="entry name" value="TEICHURONIC ACID BIOSYNTHESIS PROTEIN TUAE"/>
    <property type="match status" value="1"/>
</dbReference>
<dbReference type="AlphaFoldDB" id="A0A1G2SZU3"/>
<feature type="transmembrane region" description="Helical" evidence="6">
    <location>
        <begin position="246"/>
        <end position="262"/>
    </location>
</feature>
<evidence type="ECO:0000256" key="2">
    <source>
        <dbReference type="ARBA" id="ARBA00022692"/>
    </source>
</evidence>
<evidence type="ECO:0000256" key="4">
    <source>
        <dbReference type="ARBA" id="ARBA00023136"/>
    </source>
</evidence>
<dbReference type="InterPro" id="IPR051533">
    <property type="entry name" value="WaaL-like"/>
</dbReference>
<dbReference type="InterPro" id="IPR019734">
    <property type="entry name" value="TPR_rpt"/>
</dbReference>
<keyword evidence="2 6" id="KW-0812">Transmembrane</keyword>
<feature type="transmembrane region" description="Helical" evidence="6">
    <location>
        <begin position="434"/>
        <end position="452"/>
    </location>
</feature>
<dbReference type="InterPro" id="IPR007016">
    <property type="entry name" value="O-antigen_ligase-rel_domated"/>
</dbReference>
<organism evidence="8 9">
    <name type="scientific">Candidatus Zambryskibacteria bacterium RIFCSPHIGHO2_01_FULL_46_25</name>
    <dbReference type="NCBI Taxonomy" id="1802738"/>
    <lineage>
        <taxon>Bacteria</taxon>
        <taxon>Candidatus Zambryskiibacteriota</taxon>
    </lineage>
</organism>
<dbReference type="GO" id="GO:0016020">
    <property type="term" value="C:membrane"/>
    <property type="evidence" value="ECO:0007669"/>
    <property type="project" value="UniProtKB-SubCell"/>
</dbReference>
<feature type="domain" description="O-antigen ligase-related" evidence="7">
    <location>
        <begin position="201"/>
        <end position="356"/>
    </location>
</feature>
<dbReference type="PANTHER" id="PTHR37422:SF13">
    <property type="entry name" value="LIPOPOLYSACCHARIDE BIOSYNTHESIS PROTEIN PA4999-RELATED"/>
    <property type="match status" value="1"/>
</dbReference>
<evidence type="ECO:0000256" key="3">
    <source>
        <dbReference type="ARBA" id="ARBA00022989"/>
    </source>
</evidence>
<dbReference type="Pfam" id="PF04932">
    <property type="entry name" value="Wzy_C"/>
    <property type="match status" value="1"/>
</dbReference>
<evidence type="ECO:0000259" key="7">
    <source>
        <dbReference type="Pfam" id="PF04932"/>
    </source>
</evidence>
<accession>A0A1G2SZU3</accession>
<feature type="transmembrane region" description="Helical" evidence="6">
    <location>
        <begin position="38"/>
        <end position="56"/>
    </location>
</feature>
<feature type="transmembrane region" description="Helical" evidence="6">
    <location>
        <begin position="12"/>
        <end position="32"/>
    </location>
</feature>
<dbReference type="PROSITE" id="PS50005">
    <property type="entry name" value="TPR"/>
    <property type="match status" value="1"/>
</dbReference>
<proteinExistence type="predicted"/>